<comment type="catalytic activity">
    <reaction evidence="22">
        <text>L-seryl-[protein] + ATP = O-phospho-L-seryl-[protein] + ADP + H(+)</text>
        <dbReference type="Rhea" id="RHEA:17989"/>
        <dbReference type="Rhea" id="RHEA-COMP:9863"/>
        <dbReference type="Rhea" id="RHEA-COMP:11604"/>
        <dbReference type="ChEBI" id="CHEBI:15378"/>
        <dbReference type="ChEBI" id="CHEBI:29999"/>
        <dbReference type="ChEBI" id="CHEBI:30616"/>
        <dbReference type="ChEBI" id="CHEBI:83421"/>
        <dbReference type="ChEBI" id="CHEBI:456216"/>
        <dbReference type="EC" id="2.7.11.1"/>
    </reaction>
</comment>
<dbReference type="SUPFAM" id="SSF56112">
    <property type="entry name" value="Protein kinase-like (PK-like)"/>
    <property type="match status" value="1"/>
</dbReference>
<dbReference type="FunFam" id="3.80.10.10:FF:000095">
    <property type="entry name" value="LRR receptor-like serine/threonine-protein kinase GSO1"/>
    <property type="match status" value="1"/>
</dbReference>
<feature type="transmembrane region" description="Helical" evidence="27">
    <location>
        <begin position="600"/>
        <end position="624"/>
    </location>
</feature>
<evidence type="ECO:0000256" key="8">
    <source>
        <dbReference type="ARBA" id="ARBA00022553"/>
    </source>
</evidence>
<evidence type="ECO:0000256" key="24">
    <source>
        <dbReference type="ARBA" id="ARBA00056628"/>
    </source>
</evidence>
<keyword evidence="10" id="KW-0808">Transferase</keyword>
<evidence type="ECO:0000256" key="2">
    <source>
        <dbReference type="ARBA" id="ARBA00004389"/>
    </source>
</evidence>
<gene>
    <name evidence="30" type="ORF">NCGR_LOCUS13696</name>
</gene>
<evidence type="ECO:0000256" key="15">
    <source>
        <dbReference type="ARBA" id="ARBA00022777"/>
    </source>
</evidence>
<evidence type="ECO:0000256" key="10">
    <source>
        <dbReference type="ARBA" id="ARBA00022679"/>
    </source>
</evidence>
<dbReference type="SMART" id="SM00220">
    <property type="entry name" value="S_TKc"/>
    <property type="match status" value="1"/>
</dbReference>
<name>A0A811N9W5_9POAL</name>
<evidence type="ECO:0000313" key="31">
    <source>
        <dbReference type="Proteomes" id="UP000604825"/>
    </source>
</evidence>
<dbReference type="Pfam" id="PF08263">
    <property type="entry name" value="LRRNT_2"/>
    <property type="match status" value="1"/>
</dbReference>
<organism evidence="30 31">
    <name type="scientific">Miscanthus lutarioriparius</name>
    <dbReference type="NCBI Taxonomy" id="422564"/>
    <lineage>
        <taxon>Eukaryota</taxon>
        <taxon>Viridiplantae</taxon>
        <taxon>Streptophyta</taxon>
        <taxon>Embryophyta</taxon>
        <taxon>Tracheophyta</taxon>
        <taxon>Spermatophyta</taxon>
        <taxon>Magnoliopsida</taxon>
        <taxon>Liliopsida</taxon>
        <taxon>Poales</taxon>
        <taxon>Poaceae</taxon>
        <taxon>PACMAD clade</taxon>
        <taxon>Panicoideae</taxon>
        <taxon>Andropogonodae</taxon>
        <taxon>Andropogoneae</taxon>
        <taxon>Saccharinae</taxon>
        <taxon>Miscanthus</taxon>
    </lineage>
</organism>
<comment type="caution">
    <text evidence="30">The sequence shown here is derived from an EMBL/GenBank/DDBJ whole genome shotgun (WGS) entry which is preliminary data.</text>
</comment>
<evidence type="ECO:0000256" key="22">
    <source>
        <dbReference type="ARBA" id="ARBA00048679"/>
    </source>
</evidence>
<keyword evidence="12 28" id="KW-0732">Signal</keyword>
<accession>A0A811N9W5</accession>
<dbReference type="SUPFAM" id="SSF52058">
    <property type="entry name" value="L domain-like"/>
    <property type="match status" value="2"/>
</dbReference>
<dbReference type="SMART" id="SM00369">
    <property type="entry name" value="LRR_TYP"/>
    <property type="match status" value="7"/>
</dbReference>
<dbReference type="GO" id="GO:0005789">
    <property type="term" value="C:endoplasmic reticulum membrane"/>
    <property type="evidence" value="ECO:0007669"/>
    <property type="project" value="UniProtKB-SubCell"/>
</dbReference>
<evidence type="ECO:0000256" key="28">
    <source>
        <dbReference type="SAM" id="SignalP"/>
    </source>
</evidence>
<keyword evidence="9" id="KW-0433">Leucine-rich repeat</keyword>
<dbReference type="Gene3D" id="3.80.10.10">
    <property type="entry name" value="Ribonuclease Inhibitor"/>
    <property type="match status" value="4"/>
</dbReference>
<reference evidence="30" key="1">
    <citation type="submission" date="2020-10" db="EMBL/GenBank/DDBJ databases">
        <authorList>
            <person name="Han B."/>
            <person name="Lu T."/>
            <person name="Zhao Q."/>
            <person name="Huang X."/>
            <person name="Zhao Y."/>
        </authorList>
    </citation>
    <scope>NUCLEOTIDE SEQUENCE</scope>
</reference>
<evidence type="ECO:0000256" key="13">
    <source>
        <dbReference type="ARBA" id="ARBA00022737"/>
    </source>
</evidence>
<evidence type="ECO:0000256" key="17">
    <source>
        <dbReference type="ARBA" id="ARBA00022989"/>
    </source>
</evidence>
<dbReference type="InterPro" id="IPR032675">
    <property type="entry name" value="LRR_dom_sf"/>
</dbReference>
<comment type="catalytic activity">
    <reaction evidence="21">
        <text>L-threonyl-[protein] + ATP = O-phospho-L-threonyl-[protein] + ADP + H(+)</text>
        <dbReference type="Rhea" id="RHEA:46608"/>
        <dbReference type="Rhea" id="RHEA-COMP:11060"/>
        <dbReference type="Rhea" id="RHEA-COMP:11605"/>
        <dbReference type="ChEBI" id="CHEBI:15378"/>
        <dbReference type="ChEBI" id="CHEBI:30013"/>
        <dbReference type="ChEBI" id="CHEBI:30616"/>
        <dbReference type="ChEBI" id="CHEBI:61977"/>
        <dbReference type="ChEBI" id="CHEBI:456216"/>
        <dbReference type="EC" id="2.7.11.1"/>
    </reaction>
</comment>
<protein>
    <recommendedName>
        <fullName evidence="25">Receptor kinase-like protein Xa21</fullName>
        <ecNumber evidence="5">2.7.11.1</ecNumber>
    </recommendedName>
</protein>
<dbReference type="GO" id="GO:0005886">
    <property type="term" value="C:plasma membrane"/>
    <property type="evidence" value="ECO:0007669"/>
    <property type="project" value="UniProtKB-SubCell"/>
</dbReference>
<dbReference type="InterPro" id="IPR051809">
    <property type="entry name" value="Plant_receptor-like_S/T_kinase"/>
</dbReference>
<dbReference type="Pfam" id="PF00069">
    <property type="entry name" value="Pkinase"/>
    <property type="match status" value="1"/>
</dbReference>
<keyword evidence="8" id="KW-0597">Phosphoprotein</keyword>
<dbReference type="EC" id="2.7.11.1" evidence="5"/>
<dbReference type="PANTHER" id="PTHR27008">
    <property type="entry name" value="OS04G0122200 PROTEIN"/>
    <property type="match status" value="1"/>
</dbReference>
<dbReference type="GO" id="GO:0005524">
    <property type="term" value="F:ATP binding"/>
    <property type="evidence" value="ECO:0007669"/>
    <property type="project" value="UniProtKB-UniRule"/>
</dbReference>
<comment type="subcellular location">
    <subcellularLocation>
        <location evidence="1">Cell membrane</location>
        <topology evidence="1">Single-pass membrane protein</topology>
    </subcellularLocation>
    <subcellularLocation>
        <location evidence="2">Endoplasmic reticulum membrane</location>
        <topology evidence="2">Single-pass membrane protein</topology>
    </subcellularLocation>
    <subcellularLocation>
        <location evidence="3">Membrane</location>
        <topology evidence="3">Single-pass type I membrane protein</topology>
    </subcellularLocation>
</comment>
<dbReference type="InterPro" id="IPR008271">
    <property type="entry name" value="Ser/Thr_kinase_AS"/>
</dbReference>
<keyword evidence="14 26" id="KW-0547">Nucleotide-binding</keyword>
<keyword evidence="16 26" id="KW-0067">ATP-binding</keyword>
<dbReference type="InterPro" id="IPR011009">
    <property type="entry name" value="Kinase-like_dom_sf"/>
</dbReference>
<feature type="binding site" evidence="26">
    <location>
        <position position="689"/>
    </location>
    <ligand>
        <name>ATP</name>
        <dbReference type="ChEBI" id="CHEBI:30616"/>
    </ligand>
</feature>
<feature type="signal peptide" evidence="28">
    <location>
        <begin position="1"/>
        <end position="27"/>
    </location>
</feature>
<dbReference type="InterPro" id="IPR001611">
    <property type="entry name" value="Leu-rich_rpt"/>
</dbReference>
<dbReference type="PROSITE" id="PS00107">
    <property type="entry name" value="PROTEIN_KINASE_ATP"/>
    <property type="match status" value="1"/>
</dbReference>
<keyword evidence="6" id="KW-1003">Cell membrane</keyword>
<keyword evidence="18 27" id="KW-0472">Membrane</keyword>
<keyword evidence="20" id="KW-0325">Glycoprotein</keyword>
<dbReference type="FunFam" id="3.80.10.10:FF:000288">
    <property type="entry name" value="LRR receptor-like serine/threonine-protein kinase EFR"/>
    <property type="match status" value="1"/>
</dbReference>
<comment type="function">
    <text evidence="24">The processed protein kinase Xa21 chain released by protein cleavage after X.oryzae pv. oryzae protein Ax21 detection translocates into the nucleus where it can bind and regulate WRKY62, a transcription factor. Confers resistance to the bacterial pathogen X.oryzae pv. oryzae (Xoo).</text>
</comment>
<dbReference type="Gene3D" id="3.30.200.20">
    <property type="entry name" value="Phosphorylase Kinase, domain 1"/>
    <property type="match status" value="1"/>
</dbReference>
<evidence type="ECO:0000256" key="26">
    <source>
        <dbReference type="PROSITE-ProRule" id="PRU10141"/>
    </source>
</evidence>
<keyword evidence="31" id="KW-1185">Reference proteome</keyword>
<feature type="chain" id="PRO_5032363505" description="Receptor kinase-like protein Xa21" evidence="28">
    <location>
        <begin position="28"/>
        <end position="972"/>
    </location>
</feature>
<keyword evidence="11 27" id="KW-0812">Transmembrane</keyword>
<dbReference type="Pfam" id="PF00560">
    <property type="entry name" value="LRR_1"/>
    <property type="match status" value="9"/>
</dbReference>
<evidence type="ECO:0000256" key="7">
    <source>
        <dbReference type="ARBA" id="ARBA00022527"/>
    </source>
</evidence>
<dbReference type="InterPro" id="IPR000719">
    <property type="entry name" value="Prot_kinase_dom"/>
</dbReference>
<evidence type="ECO:0000256" key="19">
    <source>
        <dbReference type="ARBA" id="ARBA00023170"/>
    </source>
</evidence>
<evidence type="ECO:0000313" key="30">
    <source>
        <dbReference type="EMBL" id="CAD6220123.1"/>
    </source>
</evidence>
<keyword evidence="15" id="KW-0418">Kinase</keyword>
<evidence type="ECO:0000256" key="1">
    <source>
        <dbReference type="ARBA" id="ARBA00004162"/>
    </source>
</evidence>
<dbReference type="EMBL" id="CAJGYO010000003">
    <property type="protein sequence ID" value="CAD6220123.1"/>
    <property type="molecule type" value="Genomic_DNA"/>
</dbReference>
<keyword evidence="7" id="KW-0723">Serine/threonine-protein kinase</keyword>
<evidence type="ECO:0000256" key="16">
    <source>
        <dbReference type="ARBA" id="ARBA00022840"/>
    </source>
</evidence>
<feature type="domain" description="Protein kinase" evidence="29">
    <location>
        <begin position="660"/>
        <end position="962"/>
    </location>
</feature>
<comment type="similarity">
    <text evidence="4">Belongs to the protein kinase superfamily. Ser/Thr protein kinase family.</text>
</comment>
<evidence type="ECO:0000256" key="6">
    <source>
        <dbReference type="ARBA" id="ARBA00022475"/>
    </source>
</evidence>
<evidence type="ECO:0000256" key="23">
    <source>
        <dbReference type="ARBA" id="ARBA00054320"/>
    </source>
</evidence>
<evidence type="ECO:0000259" key="29">
    <source>
        <dbReference type="PROSITE" id="PS50011"/>
    </source>
</evidence>
<evidence type="ECO:0000256" key="9">
    <source>
        <dbReference type="ARBA" id="ARBA00022614"/>
    </source>
</evidence>
<evidence type="ECO:0000256" key="18">
    <source>
        <dbReference type="ARBA" id="ARBA00023136"/>
    </source>
</evidence>
<evidence type="ECO:0000256" key="11">
    <source>
        <dbReference type="ARBA" id="ARBA00022692"/>
    </source>
</evidence>
<proteinExistence type="inferred from homology"/>
<keyword evidence="13" id="KW-0677">Repeat</keyword>
<dbReference type="InterPro" id="IPR017441">
    <property type="entry name" value="Protein_kinase_ATP_BS"/>
</dbReference>
<evidence type="ECO:0000256" key="21">
    <source>
        <dbReference type="ARBA" id="ARBA00047899"/>
    </source>
</evidence>
<comment type="function">
    <text evidence="23">Receptor kinase that detects X.oryzae pv. oryzae protein Ax21 to promote innate immunity. Following X.oryzae pv. oryzae protein Ax21 detection, undergoes cleavage, releasing the processed protein kinase Xa21 chain.</text>
</comment>
<evidence type="ECO:0000256" key="27">
    <source>
        <dbReference type="SAM" id="Phobius"/>
    </source>
</evidence>
<dbReference type="InterPro" id="IPR013210">
    <property type="entry name" value="LRR_N_plant-typ"/>
</dbReference>
<keyword evidence="17 27" id="KW-1133">Transmembrane helix</keyword>
<dbReference type="FunFam" id="3.30.200.20:FF:000432">
    <property type="entry name" value="LRR receptor-like serine/threonine-protein kinase EFR"/>
    <property type="match status" value="1"/>
</dbReference>
<dbReference type="PROSITE" id="PS00108">
    <property type="entry name" value="PROTEIN_KINASE_ST"/>
    <property type="match status" value="1"/>
</dbReference>
<dbReference type="OrthoDB" id="684787at2759"/>
<sequence>MPLVRIRCLLLLLQLLLLFSSAWMGHGGDEGALLAFKAKISHHSGVLDSWNQSTSYCSWEGVTCGKRHPWRVVALDLSAQGLTGTISPAIGNLTFLLSLNLSTNALQGDIPTSIGSLRRPQRIDLSENMLTSVIPSNISRCISFREMYMYSNMGVQGTIPPEIGDMPSLSVLMLFNCSITGTMPPSLGNISRLTKLSLSMNYLEGSIPVGIGNNPYLAVLQLSVNNLSGLLPPSLLSNPSSLYYFYVAENKLHGRLPSDLGNGLPSMLQMGIGGNQFTGPLPLLQDLQVFVLDYNMCEANNEQDWEFIDSLTNCSRLQMLSIGGNQFAGKLPSSLANLTSNLQWLRTPSNYISGVIPSDIGNLASLANLDFDDNILTGAIPESIGKLTQSIQLYLYSNNLSGRIPSSIGNLTALSELNASGNSLEGSIPPSIGNLRKLSALDLSSNKLTGVIPNEILELSSITIFLSLSYNLLEGPLPSEVGNLVNPKQLSLSGNKLSGEIPDTIGNCRVLEILTMDDNSFQGSIPATFRNMAGLTILNLANNQLNGSIPSNLATITYLQELYLAHNNLSGVIPELFGNSTTLLCLDLSFNNLPDMTRSLMIAIPTVAALLLILSGLVWAGSLYRKLLKTTPKEEVAAQFIERELPIVPYKDILKGTDGFSESNVLGQGRYGTVYRGTLENEATVVAVKVFNVRQSGSYKSFQAECEALRRVRHRCLVKIITCCSSVNHHGQDFRAIVFEFMANGSLDRWIHSNFEGQNGQITLSFSQRLDIAVDIVDALDYLHNGCKPPIIHCDLKPSNILLNQDMRARVGDFGIAKVLHEATIKYLAYSGSTIGIRGSIGYIAPEYGEGLAVSTSSDVFSLGITLIEMFTGKSPTDDMFRDGVSLHFYAKAALPYKVMEIADSNMWLHDGAISNDNDTWHITRTRECLSAVIQLGILCSTQLPKERMSMSDATAKMHAIRDKYICTKKSK</sequence>
<evidence type="ECO:0000256" key="25">
    <source>
        <dbReference type="ARBA" id="ARBA00072040"/>
    </source>
</evidence>
<dbReference type="FunFam" id="1.10.510.10:FF:000358">
    <property type="entry name" value="Putative leucine-rich repeat receptor-like serine/threonine-protein kinase"/>
    <property type="match status" value="1"/>
</dbReference>
<evidence type="ECO:0000256" key="12">
    <source>
        <dbReference type="ARBA" id="ARBA00022729"/>
    </source>
</evidence>
<dbReference type="PANTHER" id="PTHR27008:SF487">
    <property type="entry name" value="PROTEIN KINASE DOMAIN-CONTAINING PROTEIN"/>
    <property type="match status" value="1"/>
</dbReference>
<keyword evidence="19" id="KW-0675">Receptor</keyword>
<dbReference type="PROSITE" id="PS50011">
    <property type="entry name" value="PROTEIN_KINASE_DOM"/>
    <property type="match status" value="1"/>
</dbReference>
<dbReference type="InterPro" id="IPR003591">
    <property type="entry name" value="Leu-rich_rpt_typical-subtyp"/>
</dbReference>
<evidence type="ECO:0000256" key="4">
    <source>
        <dbReference type="ARBA" id="ARBA00008684"/>
    </source>
</evidence>
<dbReference type="GO" id="GO:0004674">
    <property type="term" value="F:protein serine/threonine kinase activity"/>
    <property type="evidence" value="ECO:0007669"/>
    <property type="project" value="UniProtKB-KW"/>
</dbReference>
<evidence type="ECO:0000256" key="20">
    <source>
        <dbReference type="ARBA" id="ARBA00023180"/>
    </source>
</evidence>
<evidence type="ECO:0000256" key="14">
    <source>
        <dbReference type="ARBA" id="ARBA00022741"/>
    </source>
</evidence>
<evidence type="ECO:0000256" key="5">
    <source>
        <dbReference type="ARBA" id="ARBA00012513"/>
    </source>
</evidence>
<evidence type="ECO:0000256" key="3">
    <source>
        <dbReference type="ARBA" id="ARBA00004479"/>
    </source>
</evidence>
<dbReference type="Proteomes" id="UP000604825">
    <property type="component" value="Unassembled WGS sequence"/>
</dbReference>
<dbReference type="Gene3D" id="1.10.510.10">
    <property type="entry name" value="Transferase(Phosphotransferase) domain 1"/>
    <property type="match status" value="1"/>
</dbReference>
<dbReference type="AlphaFoldDB" id="A0A811N9W5"/>